<dbReference type="PROSITE" id="PS50001">
    <property type="entry name" value="SH2"/>
    <property type="match status" value="1"/>
</dbReference>
<dbReference type="PANTHER" id="PTHR46037">
    <property type="entry name" value="PROTEIN ENHANCER OF SEVENLESS 2B"/>
    <property type="match status" value="1"/>
</dbReference>
<gene>
    <name evidence="4" type="primary">SLA2</name>
</gene>
<keyword evidence="1" id="KW-0727">SH2 domain</keyword>
<evidence type="ECO:0000313" key="4">
    <source>
        <dbReference type="Ensembl" id="ENSNPEP00000004653.1"/>
    </source>
</evidence>
<evidence type="ECO:0000256" key="2">
    <source>
        <dbReference type="SAM" id="MobiDB-lite"/>
    </source>
</evidence>
<dbReference type="SUPFAM" id="SSF50044">
    <property type="entry name" value="SH3-domain"/>
    <property type="match status" value="1"/>
</dbReference>
<proteinExistence type="predicted"/>
<feature type="region of interest" description="Disordered" evidence="2">
    <location>
        <begin position="257"/>
        <end position="278"/>
    </location>
</feature>
<dbReference type="Ensembl" id="ENSNPET00000004763.1">
    <property type="protein sequence ID" value="ENSNPEP00000004653.1"/>
    <property type="gene ID" value="ENSNPEG00000003513.1"/>
</dbReference>
<protein>
    <submittedName>
        <fullName evidence="4">Src like adaptor 2</fullName>
    </submittedName>
</protein>
<accession>A0A8C6YUR5</accession>
<dbReference type="InterPro" id="IPR043539">
    <property type="entry name" value="Grb2-like"/>
</dbReference>
<reference evidence="4" key="1">
    <citation type="submission" date="2025-08" db="UniProtKB">
        <authorList>
            <consortium name="Ensembl"/>
        </authorList>
    </citation>
    <scope>IDENTIFICATION</scope>
</reference>
<feature type="domain" description="SH2" evidence="3">
    <location>
        <begin position="96"/>
        <end position="193"/>
    </location>
</feature>
<feature type="region of interest" description="Disordered" evidence="2">
    <location>
        <begin position="1"/>
        <end position="27"/>
    </location>
</feature>
<sequence>MGSRPSREKELGSPQPPPSARLAGKHHLPGATPSSFLALATCDFPCGGEAAAVLRMGEQLRPPSRRDGEWWLVASVVSGRQCHIPSSYVAKVWHRWLYEGISREKAEELLLRPGNHSGSFLIRESQTRKGCYSLSVRRTEHVCWDAVSHYRIQRLHNGWLYISPRLTFPSLHDLVEHYSECGDGLCCPLGEPCYLGAGGQAPAQQPPPPVAVKKAPLDWERVDSSALFSGAVALPEDESPISVGLREAISSYLLLTDGAPPESTQSDKGNEGAGASIV</sequence>
<organism evidence="4 5">
    <name type="scientific">Nothoprocta perdicaria</name>
    <name type="common">Chilean tinamou</name>
    <name type="synonym">Crypturus perdicarius</name>
    <dbReference type="NCBI Taxonomy" id="30464"/>
    <lineage>
        <taxon>Eukaryota</taxon>
        <taxon>Metazoa</taxon>
        <taxon>Chordata</taxon>
        <taxon>Craniata</taxon>
        <taxon>Vertebrata</taxon>
        <taxon>Euteleostomi</taxon>
        <taxon>Archelosauria</taxon>
        <taxon>Archosauria</taxon>
        <taxon>Dinosauria</taxon>
        <taxon>Saurischia</taxon>
        <taxon>Theropoda</taxon>
        <taxon>Coelurosauria</taxon>
        <taxon>Aves</taxon>
        <taxon>Palaeognathae</taxon>
        <taxon>Tinamiformes</taxon>
        <taxon>Tinamidae</taxon>
        <taxon>Nothoprocta</taxon>
    </lineage>
</organism>
<dbReference type="AlphaFoldDB" id="A0A8C6YUR5"/>
<dbReference type="Pfam" id="PF00017">
    <property type="entry name" value="SH2"/>
    <property type="match status" value="1"/>
</dbReference>
<dbReference type="SUPFAM" id="SSF55550">
    <property type="entry name" value="SH2 domain"/>
    <property type="match status" value="1"/>
</dbReference>
<dbReference type="Gene3D" id="2.30.30.40">
    <property type="entry name" value="SH3 Domains"/>
    <property type="match status" value="1"/>
</dbReference>
<name>A0A8C6YUR5_NOTPE</name>
<dbReference type="PRINTS" id="PR00401">
    <property type="entry name" value="SH2DOMAIN"/>
</dbReference>
<dbReference type="InterPro" id="IPR000980">
    <property type="entry name" value="SH2"/>
</dbReference>
<dbReference type="InterPro" id="IPR036860">
    <property type="entry name" value="SH2_dom_sf"/>
</dbReference>
<evidence type="ECO:0000313" key="5">
    <source>
        <dbReference type="Proteomes" id="UP000694420"/>
    </source>
</evidence>
<feature type="compositionally biased region" description="Basic and acidic residues" evidence="2">
    <location>
        <begin position="1"/>
        <end position="11"/>
    </location>
</feature>
<reference evidence="4" key="2">
    <citation type="submission" date="2025-09" db="UniProtKB">
        <authorList>
            <consortium name="Ensembl"/>
        </authorList>
    </citation>
    <scope>IDENTIFICATION</scope>
</reference>
<dbReference type="Gene3D" id="3.30.505.10">
    <property type="entry name" value="SH2 domain"/>
    <property type="match status" value="1"/>
</dbReference>
<dbReference type="Proteomes" id="UP000694420">
    <property type="component" value="Unplaced"/>
</dbReference>
<keyword evidence="5" id="KW-1185">Reference proteome</keyword>
<evidence type="ECO:0000259" key="3">
    <source>
        <dbReference type="PROSITE" id="PS50001"/>
    </source>
</evidence>
<dbReference type="SMART" id="SM00252">
    <property type="entry name" value="SH2"/>
    <property type="match status" value="1"/>
</dbReference>
<evidence type="ECO:0000256" key="1">
    <source>
        <dbReference type="PROSITE-ProRule" id="PRU00191"/>
    </source>
</evidence>
<dbReference type="InterPro" id="IPR036028">
    <property type="entry name" value="SH3-like_dom_sf"/>
</dbReference>